<dbReference type="AlphaFoldDB" id="A0A1V8Y700"/>
<comment type="function">
    <text evidence="5">Involved in the third step of the chorismate pathway, which leads to the biosynthesis of aromatic amino acids. Catalyzes the cis-dehydration of 3-dehydroquinate (DHQ) and introduces the first double bond of the aromatic ring to yield 3-dehydroshikimate.</text>
</comment>
<dbReference type="EMBL" id="MJEA01000017">
    <property type="protein sequence ID" value="OQO68388.1"/>
    <property type="molecule type" value="Genomic_DNA"/>
</dbReference>
<feature type="binding site" evidence="5">
    <location>
        <position position="80"/>
    </location>
    <ligand>
        <name>3-dehydroquinate</name>
        <dbReference type="ChEBI" id="CHEBI:32364"/>
    </ligand>
</feature>
<evidence type="ECO:0000256" key="4">
    <source>
        <dbReference type="ARBA" id="ARBA00023270"/>
    </source>
</evidence>
<feature type="binding site" evidence="5">
    <location>
        <position position="231"/>
    </location>
    <ligand>
        <name>3-dehydroquinate</name>
        <dbReference type="ChEBI" id="CHEBI:32364"/>
    </ligand>
</feature>
<evidence type="ECO:0000256" key="1">
    <source>
        <dbReference type="ARBA" id="ARBA00001864"/>
    </source>
</evidence>
<comment type="pathway">
    <text evidence="5">Metabolic intermediate biosynthesis; chorismate biosynthesis; chorismate from D-erythrose 4-phosphate and phosphoenolpyruvate: step 3/7.</text>
</comment>
<reference evidence="6 7" key="1">
    <citation type="journal article" date="2017" name="BMC Microbiol.">
        <title>Comparative genomics of Enterococcus spp. isolated from bovine feces.</title>
        <authorList>
            <person name="Beukers A.G."/>
            <person name="Zaheer R."/>
            <person name="Goji N."/>
            <person name="Amoako K.K."/>
            <person name="Chaves A.V."/>
            <person name="Ward M.P."/>
            <person name="McAllister T.A."/>
        </authorList>
    </citation>
    <scope>NUCLEOTIDE SEQUENCE [LARGE SCALE GENOMIC DNA]</scope>
    <source>
        <strain evidence="6 7">F1129D 143</strain>
    </source>
</reference>
<comment type="subunit">
    <text evidence="5">Homodimer.</text>
</comment>
<dbReference type="InterPro" id="IPR050146">
    <property type="entry name" value="Type-I_3-dehydroquinase"/>
</dbReference>
<proteinExistence type="inferred from homology"/>
<evidence type="ECO:0000256" key="2">
    <source>
        <dbReference type="ARBA" id="ARBA00023141"/>
    </source>
</evidence>
<dbReference type="Pfam" id="PF01487">
    <property type="entry name" value="DHquinase_I"/>
    <property type="match status" value="1"/>
</dbReference>
<dbReference type="GO" id="GO:0008652">
    <property type="term" value="P:amino acid biosynthetic process"/>
    <property type="evidence" value="ECO:0007669"/>
    <property type="project" value="UniProtKB-KW"/>
</dbReference>
<dbReference type="GO" id="GO:0009073">
    <property type="term" value="P:aromatic amino acid family biosynthetic process"/>
    <property type="evidence" value="ECO:0007669"/>
    <property type="project" value="UniProtKB-KW"/>
</dbReference>
<feature type="active site" description="Proton donor/acceptor" evidence="5">
    <location>
        <position position="141"/>
    </location>
</feature>
<dbReference type="GO" id="GO:0003855">
    <property type="term" value="F:3-dehydroquinate dehydratase activity"/>
    <property type="evidence" value="ECO:0007669"/>
    <property type="project" value="UniProtKB-UniRule"/>
</dbReference>
<dbReference type="CDD" id="cd00502">
    <property type="entry name" value="DHQase_I"/>
    <property type="match status" value="1"/>
</dbReference>
<dbReference type="EC" id="4.2.1.10" evidence="5"/>
<dbReference type="RefSeq" id="WP_081184755.1">
    <property type="nucleotide sequence ID" value="NZ_MJEA01000017.1"/>
</dbReference>
<keyword evidence="3 5" id="KW-0456">Lyase</keyword>
<feature type="binding site" evidence="5">
    <location>
        <position position="235"/>
    </location>
    <ligand>
        <name>3-dehydroquinate</name>
        <dbReference type="ChEBI" id="CHEBI:32364"/>
    </ligand>
</feature>
<dbReference type="FunFam" id="3.20.20.70:FF:000047">
    <property type="entry name" value="3-dehydroquinate dehydratase"/>
    <property type="match status" value="1"/>
</dbReference>
<accession>A0A1V8Y700</accession>
<comment type="caution">
    <text evidence="6">The sequence shown here is derived from an EMBL/GenBank/DDBJ whole genome shotgun (WGS) entry which is preliminary data.</text>
</comment>
<dbReference type="GO" id="GO:0009423">
    <property type="term" value="P:chorismate biosynthetic process"/>
    <property type="evidence" value="ECO:0007669"/>
    <property type="project" value="UniProtKB-UniRule"/>
</dbReference>
<evidence type="ECO:0000313" key="6">
    <source>
        <dbReference type="EMBL" id="OQO68388.1"/>
    </source>
</evidence>
<feature type="binding site" evidence="5">
    <location>
        <position position="210"/>
    </location>
    <ligand>
        <name>3-dehydroquinate</name>
        <dbReference type="ChEBI" id="CHEBI:32364"/>
    </ligand>
</feature>
<gene>
    <name evidence="5" type="primary">aroD</name>
    <name evidence="6" type="ORF">BH747_11950</name>
</gene>
<keyword evidence="5" id="KW-0028">Amino-acid biosynthesis</keyword>
<dbReference type="PANTHER" id="PTHR43699">
    <property type="entry name" value="3-DEHYDROQUINATE DEHYDRATASE"/>
    <property type="match status" value="1"/>
</dbReference>
<sequence length="254" mass="28606">MVQLQGIDLGEGRPKICAPMIGETREELLREAVLAKEAGTDLVEWRVDYYENVFQHETVIETLILLREMLDGTPLIFTFRTLAEGGHQDISIRNYHKLYQRIAQTGLIDMVDLELFKIESFEKELLAEIKQLKIPIIISSHNFKETPADPVLLYQLNMMEHFGADIGKLAVTPHNERDVLRLMELTRRAKAFVSMPLITMSMGELGMVSRLSGNLTGSVLTFGSLTSEKASAPGQITVKELKQIILLLNGNNKI</sequence>
<keyword evidence="4 5" id="KW-0704">Schiff base</keyword>
<keyword evidence="2 5" id="KW-0057">Aromatic amino acid biosynthesis</keyword>
<dbReference type="InterPro" id="IPR013785">
    <property type="entry name" value="Aldolase_TIM"/>
</dbReference>
<protein>
    <recommendedName>
        <fullName evidence="5">3-dehydroquinate dehydratase</fullName>
        <shortName evidence="5">3-dehydroquinase</shortName>
        <ecNumber evidence="5">4.2.1.10</ecNumber>
    </recommendedName>
    <alternativeName>
        <fullName evidence="5">Type I DHQase</fullName>
    </alternativeName>
    <alternativeName>
        <fullName evidence="5">Type I dehydroquinase</fullName>
        <shortName evidence="5">DHQ1</shortName>
    </alternativeName>
</protein>
<evidence type="ECO:0000256" key="5">
    <source>
        <dbReference type="HAMAP-Rule" id="MF_00214"/>
    </source>
</evidence>
<name>A0A1V8Y700_9ENTE</name>
<comment type="caution">
    <text evidence="5">Lacks conserved residue(s) required for the propagation of feature annotation.</text>
</comment>
<dbReference type="STRING" id="112904.BH747_11950"/>
<dbReference type="NCBIfam" id="TIGR01093">
    <property type="entry name" value="aroD"/>
    <property type="match status" value="1"/>
</dbReference>
<dbReference type="UniPathway" id="UPA00053">
    <property type="reaction ID" value="UER00086"/>
</dbReference>
<dbReference type="HAMAP" id="MF_00214">
    <property type="entry name" value="AroD"/>
    <property type="match status" value="1"/>
</dbReference>
<feature type="active site" description="Schiff-base intermediate with substrate" evidence="5">
    <location>
        <position position="168"/>
    </location>
</feature>
<feature type="binding site" evidence="5">
    <location>
        <begin position="44"/>
        <end position="46"/>
    </location>
    <ligand>
        <name>3-dehydroquinate</name>
        <dbReference type="ChEBI" id="CHEBI:32364"/>
    </ligand>
</feature>
<dbReference type="PANTHER" id="PTHR43699:SF1">
    <property type="entry name" value="3-DEHYDROQUINATE DEHYDRATASE"/>
    <property type="match status" value="1"/>
</dbReference>
<dbReference type="Gene3D" id="3.20.20.70">
    <property type="entry name" value="Aldolase class I"/>
    <property type="match status" value="1"/>
</dbReference>
<dbReference type="GO" id="GO:0046279">
    <property type="term" value="P:3,4-dihydroxybenzoate biosynthetic process"/>
    <property type="evidence" value="ECO:0007669"/>
    <property type="project" value="TreeGrafter"/>
</dbReference>
<organism evidence="6 7">
    <name type="scientific">Enterococcus villorum</name>
    <dbReference type="NCBI Taxonomy" id="112904"/>
    <lineage>
        <taxon>Bacteria</taxon>
        <taxon>Bacillati</taxon>
        <taxon>Bacillota</taxon>
        <taxon>Bacilli</taxon>
        <taxon>Lactobacillales</taxon>
        <taxon>Enterococcaceae</taxon>
        <taxon>Enterococcus</taxon>
    </lineage>
</organism>
<comment type="similarity">
    <text evidence="5">Belongs to the type-I 3-dehydroquinase family.</text>
</comment>
<comment type="catalytic activity">
    <reaction evidence="1 5">
        <text>3-dehydroquinate = 3-dehydroshikimate + H2O</text>
        <dbReference type="Rhea" id="RHEA:21096"/>
        <dbReference type="ChEBI" id="CHEBI:15377"/>
        <dbReference type="ChEBI" id="CHEBI:16630"/>
        <dbReference type="ChEBI" id="CHEBI:32364"/>
        <dbReference type="EC" id="4.2.1.10"/>
    </reaction>
</comment>
<dbReference type="Proteomes" id="UP000192477">
    <property type="component" value="Unassembled WGS sequence"/>
</dbReference>
<dbReference type="OrthoDB" id="9813659at2"/>
<dbReference type="InterPro" id="IPR001381">
    <property type="entry name" value="DHquinase_I"/>
</dbReference>
<evidence type="ECO:0000313" key="7">
    <source>
        <dbReference type="Proteomes" id="UP000192477"/>
    </source>
</evidence>
<dbReference type="SUPFAM" id="SSF51569">
    <property type="entry name" value="Aldolase"/>
    <property type="match status" value="1"/>
</dbReference>
<evidence type="ECO:0000256" key="3">
    <source>
        <dbReference type="ARBA" id="ARBA00023239"/>
    </source>
</evidence>